<dbReference type="PANTHER" id="PTHR39560:SF1">
    <property type="entry name" value="PROTEIN ADENYLYLTRANSFERASE FIC-RELATED"/>
    <property type="match status" value="1"/>
</dbReference>
<keyword evidence="1" id="KW-0808">Transferase</keyword>
<dbReference type="GeneID" id="41322317"/>
<dbReference type="Gene3D" id="1.10.3290.10">
    <property type="entry name" value="Fido-like domain"/>
    <property type="match status" value="1"/>
</dbReference>
<proteinExistence type="predicted"/>
<dbReference type="PANTHER" id="PTHR39560">
    <property type="entry name" value="PROTEIN ADENYLYLTRANSFERASE FIC-RELATED"/>
    <property type="match status" value="1"/>
</dbReference>
<evidence type="ECO:0000313" key="7">
    <source>
        <dbReference type="Proteomes" id="UP000273278"/>
    </source>
</evidence>
<evidence type="ECO:0000256" key="3">
    <source>
        <dbReference type="ARBA" id="ARBA00022741"/>
    </source>
</evidence>
<name>A0A3G3IIR9_9ARCH</name>
<protein>
    <recommendedName>
        <fullName evidence="5">Fido domain-containing protein</fullName>
    </recommendedName>
</protein>
<dbReference type="Proteomes" id="UP000273278">
    <property type="component" value="Chromosome"/>
</dbReference>
<gene>
    <name evidence="6" type="ORF">BKD89_07595</name>
</gene>
<dbReference type="EMBL" id="CP017686">
    <property type="protein sequence ID" value="AYQ55651.1"/>
    <property type="molecule type" value="Genomic_DNA"/>
</dbReference>
<dbReference type="GO" id="GO:0005524">
    <property type="term" value="F:ATP binding"/>
    <property type="evidence" value="ECO:0007669"/>
    <property type="project" value="UniProtKB-KW"/>
</dbReference>
<dbReference type="InterPro" id="IPR003812">
    <property type="entry name" value="Fido"/>
</dbReference>
<dbReference type="GO" id="GO:0051302">
    <property type="term" value="P:regulation of cell division"/>
    <property type="evidence" value="ECO:0007669"/>
    <property type="project" value="TreeGrafter"/>
</dbReference>
<dbReference type="AlphaFoldDB" id="A0A3G3IIR9"/>
<dbReference type="InterPro" id="IPR036597">
    <property type="entry name" value="Fido-like_dom_sf"/>
</dbReference>
<organism evidence="6 7">
    <name type="scientific">Methanomethylophilus alvi</name>
    <dbReference type="NCBI Taxonomy" id="1291540"/>
    <lineage>
        <taxon>Archaea</taxon>
        <taxon>Methanobacteriati</taxon>
        <taxon>Thermoplasmatota</taxon>
        <taxon>Thermoplasmata</taxon>
        <taxon>Methanomassiliicoccales</taxon>
        <taxon>Methanomethylophilaceae</taxon>
        <taxon>Methanomethylophilus</taxon>
    </lineage>
</organism>
<keyword evidence="2" id="KW-0548">Nucleotidyltransferase</keyword>
<reference evidence="6 7" key="1">
    <citation type="submission" date="2016-10" db="EMBL/GenBank/DDBJ databases">
        <title>Complete genome of the TMA-utilizing, human hosted archaeon Methanomethylophilus alvus Gen. nov, sp. nov., strain Mx-05, derived from a pure culture.</title>
        <authorList>
            <person name="Brugere J.-F."/>
            <person name="Ben Hania W."/>
            <person name="Chaudhary P.P."/>
            <person name="Gaci N."/>
            <person name="Borrel G."/>
            <person name="Cao Van Tuat L."/>
            <person name="Fardeau M.-L."/>
            <person name="Harris H.M.B."/>
            <person name="O'Toole P.W."/>
            <person name="Ollivier B."/>
        </authorList>
    </citation>
    <scope>NUCLEOTIDE SEQUENCE [LARGE SCALE GENOMIC DNA]</scope>
    <source>
        <strain evidence="6 7">Mx-05</strain>
    </source>
</reference>
<dbReference type="GO" id="GO:0016779">
    <property type="term" value="F:nucleotidyltransferase activity"/>
    <property type="evidence" value="ECO:0007669"/>
    <property type="project" value="UniProtKB-KW"/>
</dbReference>
<evidence type="ECO:0000259" key="5">
    <source>
        <dbReference type="Pfam" id="PF02661"/>
    </source>
</evidence>
<keyword evidence="3" id="KW-0547">Nucleotide-binding</keyword>
<evidence type="ECO:0000256" key="2">
    <source>
        <dbReference type="ARBA" id="ARBA00022695"/>
    </source>
</evidence>
<feature type="domain" description="Fido" evidence="5">
    <location>
        <begin position="58"/>
        <end position="137"/>
    </location>
</feature>
<dbReference type="SUPFAM" id="SSF140931">
    <property type="entry name" value="Fic-like"/>
    <property type="match status" value="1"/>
</dbReference>
<accession>A0A3G3IIR9</accession>
<sequence>MTIEPYFHVKDDTYCYPDSNVLRNLLGIIDYDELVSAEGRLTMMAMTQLDVDPVKGCFDTEHLRTIHRCIFKDIYDWAGEFRTVEISKGIPFCYCANIQSQLDSIFAQLHKENLLKDITDKDQYVSRIAFYFGELNAVQAQNRCEI</sequence>
<dbReference type="Pfam" id="PF02661">
    <property type="entry name" value="Fic"/>
    <property type="match status" value="1"/>
</dbReference>
<evidence type="ECO:0000256" key="1">
    <source>
        <dbReference type="ARBA" id="ARBA00022679"/>
    </source>
</evidence>
<evidence type="ECO:0000313" key="6">
    <source>
        <dbReference type="EMBL" id="AYQ55651.1"/>
    </source>
</evidence>
<dbReference type="RefSeq" id="WP_048097883.1">
    <property type="nucleotide sequence ID" value="NZ_CP017686.1"/>
</dbReference>
<evidence type="ECO:0000256" key="4">
    <source>
        <dbReference type="ARBA" id="ARBA00022840"/>
    </source>
</evidence>
<keyword evidence="4" id="KW-0067">ATP-binding</keyword>